<evidence type="ECO:0000256" key="1">
    <source>
        <dbReference type="ARBA" id="ARBA00022748"/>
    </source>
</evidence>
<dbReference type="Gene3D" id="1.25.40.10">
    <property type="entry name" value="Tetratricopeptide repeat domain"/>
    <property type="match status" value="1"/>
</dbReference>
<keyword evidence="3" id="KW-1133">Transmembrane helix</keyword>
<organism evidence="5 6">
    <name type="scientific">Paracoccus limosus</name>
    <dbReference type="NCBI Taxonomy" id="913252"/>
    <lineage>
        <taxon>Bacteria</taxon>
        <taxon>Pseudomonadati</taxon>
        <taxon>Pseudomonadota</taxon>
        <taxon>Alphaproteobacteria</taxon>
        <taxon>Rhodobacterales</taxon>
        <taxon>Paracoccaceae</taxon>
        <taxon>Paracoccus</taxon>
    </lineage>
</organism>
<dbReference type="GO" id="GO:0017004">
    <property type="term" value="P:cytochrome complex assembly"/>
    <property type="evidence" value="ECO:0007669"/>
    <property type="project" value="UniProtKB-KW"/>
</dbReference>
<dbReference type="SUPFAM" id="SSF48452">
    <property type="entry name" value="TPR-like"/>
    <property type="match status" value="1"/>
</dbReference>
<evidence type="ECO:0000256" key="4">
    <source>
        <dbReference type="SAM" id="SignalP"/>
    </source>
</evidence>
<dbReference type="InterPro" id="IPR011990">
    <property type="entry name" value="TPR-like_helical_dom_sf"/>
</dbReference>
<proteinExistence type="predicted"/>
<sequence>MFWIICAALALTVAAAVAAPLLRRRATGQEPAAAYDLRVYRDQLREVGRDVERRLIEPAEAERLRAEIGRKVLAADRALQRETTGVRNPGGPVAALVLLVLLAGAALLYRQLGAPDRPDEPIAARIAQAQASYDRRPTQAEAEKSAPQPQRPTPDAEYLALIAQLRSAVAQHPDDTRGLELLAEHEERLGNLVAAKEAQARLVAVKGDKAEATDHARLAALAVEAAGGLITRDAEIEMARALQLDPQNPQARFMAGLLQIQNGRPDRAFPIWATLLAEGPENAPWIQPIRASITDLAWFAGQPDYTPPDPAAPGALPGPDAAAVAAAQEMTPAQRQEMIGNMVKGLETRLASQGGTPEEWARLIGALVVMGQDAHARDILAEARTRFAAMPEGLAVIEAAAKKASLQ</sequence>
<feature type="signal peptide" evidence="4">
    <location>
        <begin position="1"/>
        <end position="18"/>
    </location>
</feature>
<dbReference type="RefSeq" id="WP_155064463.1">
    <property type="nucleotide sequence ID" value="NZ_WMIF01000011.1"/>
</dbReference>
<reference evidence="5 6" key="1">
    <citation type="submission" date="2019-11" db="EMBL/GenBank/DDBJ databases">
        <authorList>
            <person name="Dong K."/>
        </authorList>
    </citation>
    <scope>NUCLEOTIDE SEQUENCE [LARGE SCALE GENOMIC DNA]</scope>
    <source>
        <strain evidence="5 6">JCM 17370</strain>
    </source>
</reference>
<dbReference type="NCBIfam" id="TIGR03142">
    <property type="entry name" value="cytochro_ccmI"/>
    <property type="match status" value="1"/>
</dbReference>
<keyword evidence="3" id="KW-0812">Transmembrane</keyword>
<dbReference type="Proteomes" id="UP000442533">
    <property type="component" value="Unassembled WGS sequence"/>
</dbReference>
<keyword evidence="1" id="KW-0201">Cytochrome c-type biogenesis</keyword>
<comment type="caution">
    <text evidence="5">The sequence shown here is derived from an EMBL/GenBank/DDBJ whole genome shotgun (WGS) entry which is preliminary data.</text>
</comment>
<dbReference type="EMBL" id="WMIF01000011">
    <property type="protein sequence ID" value="MTH34913.1"/>
    <property type="molecule type" value="Genomic_DNA"/>
</dbReference>
<evidence type="ECO:0000313" key="5">
    <source>
        <dbReference type="EMBL" id="MTH34913.1"/>
    </source>
</evidence>
<evidence type="ECO:0000256" key="2">
    <source>
        <dbReference type="SAM" id="MobiDB-lite"/>
    </source>
</evidence>
<evidence type="ECO:0000256" key="3">
    <source>
        <dbReference type="SAM" id="Phobius"/>
    </source>
</evidence>
<dbReference type="AlphaFoldDB" id="A0A844H5Q8"/>
<dbReference type="OrthoDB" id="9815847at2"/>
<dbReference type="InterPro" id="IPR017560">
    <property type="entry name" value="Cyt_c_biogenesis_CcmI"/>
</dbReference>
<name>A0A844H5Q8_9RHOB</name>
<protein>
    <submittedName>
        <fullName evidence="5">C-type cytochrome biogenesis protein CcmI</fullName>
    </submittedName>
</protein>
<accession>A0A844H5Q8</accession>
<gene>
    <name evidence="5" type="primary">ccmI</name>
    <name evidence="5" type="ORF">GL279_09910</name>
</gene>
<keyword evidence="3" id="KW-0472">Membrane</keyword>
<evidence type="ECO:0000313" key="6">
    <source>
        <dbReference type="Proteomes" id="UP000442533"/>
    </source>
</evidence>
<feature type="transmembrane region" description="Helical" evidence="3">
    <location>
        <begin position="91"/>
        <end position="109"/>
    </location>
</feature>
<keyword evidence="4" id="KW-0732">Signal</keyword>
<feature type="region of interest" description="Disordered" evidence="2">
    <location>
        <begin position="130"/>
        <end position="153"/>
    </location>
</feature>
<feature type="compositionally biased region" description="Basic and acidic residues" evidence="2">
    <location>
        <begin position="133"/>
        <end position="144"/>
    </location>
</feature>
<keyword evidence="6" id="KW-1185">Reference proteome</keyword>
<feature type="chain" id="PRO_5033038333" evidence="4">
    <location>
        <begin position="19"/>
        <end position="407"/>
    </location>
</feature>